<feature type="compositionally biased region" description="Acidic residues" evidence="11">
    <location>
        <begin position="814"/>
        <end position="829"/>
    </location>
</feature>
<protein>
    <submittedName>
        <fullName evidence="12">M36 family metallopeptidase</fullName>
    </submittedName>
</protein>
<evidence type="ECO:0000256" key="3">
    <source>
        <dbReference type="ARBA" id="ARBA00006006"/>
    </source>
</evidence>
<dbReference type="Gene3D" id="2.60.120.260">
    <property type="entry name" value="Galactose-binding domain-like"/>
    <property type="match status" value="1"/>
</dbReference>
<evidence type="ECO:0000256" key="9">
    <source>
        <dbReference type="ARBA" id="ARBA00023049"/>
    </source>
</evidence>
<reference evidence="13" key="1">
    <citation type="submission" date="2023-07" db="EMBL/GenBank/DDBJ databases">
        <title>Conexibacter stalactiti sp. nov., isolated from stalactites in a lava cave and emended description of the genus Conexibacter.</title>
        <authorList>
            <person name="Lee S.D."/>
        </authorList>
    </citation>
    <scope>NUCLEOTIDE SEQUENCE [LARGE SCALE GENOMIC DNA]</scope>
    <source>
        <strain evidence="13">KCTC 39840</strain>
    </source>
</reference>
<comment type="similarity">
    <text evidence="3">Belongs to the peptidase M36 family.</text>
</comment>
<keyword evidence="10" id="KW-0865">Zymogen</keyword>
<proteinExistence type="inferred from homology"/>
<dbReference type="PANTHER" id="PTHR33478">
    <property type="entry name" value="EXTRACELLULAR METALLOPROTEINASE MEP"/>
    <property type="match status" value="1"/>
</dbReference>
<dbReference type="InterPro" id="IPR008979">
    <property type="entry name" value="Galactose-bd-like_sf"/>
</dbReference>
<evidence type="ECO:0000256" key="1">
    <source>
        <dbReference type="ARBA" id="ARBA00001947"/>
    </source>
</evidence>
<evidence type="ECO:0000256" key="6">
    <source>
        <dbReference type="ARBA" id="ARBA00022723"/>
    </source>
</evidence>
<name>A0ABU4HZI1_9ACTN</name>
<dbReference type="PANTHER" id="PTHR33478:SF1">
    <property type="entry name" value="EXTRACELLULAR METALLOPROTEINASE MEP"/>
    <property type="match status" value="1"/>
</dbReference>
<sequence length="993" mass="105528">PLADAAVPSTTPRLAAPAAVARVRRDAGASAGGDARLVIFAADDGARLAWTVRADADSTHRYAYVIDANTGAILKRSNLVRAASGEATSVWSYAPSDDTLTNPRFQVGNDGEGGWRGIPRVFRDGWITAPHGSRLQGENAHVFSDVDDDDRDDTLEEVAANAFLPDADETPVWDYPFRRVPGWDYCTVMYPCSWTALYEQTPTLGWKQNREQNAVQVFWFLNTFKEHLEAAPIGFDASWGNFSGDDYVIGQANDGADGSILVRYSDGRLATIDHHPDLDHLDNANMYTPPDGESPTMQMYLFIGARRGGMPDANGGDDASIVFHEYTHGLSSRLITDDSGVQALNAPQAGAMGEAWSDWYAMDYLAGEGWQVDTSAEGEVLLSSYISGGTTGALREAAMDCPVGSGDAACAGGGFTYADYGKVLDGYGPEVHADGEIWGQTLWDLRTALVDAAVTGGGTPADGIATARLLVTEGMRLAPPEPSFLDMRDAILAANVADESADEPTRAARRELLWEVFAGRGMGYYAETYDGWDPAPVADFDLPPDESGGPALLSGTVTDTGTGLPLAGATVRLPGPGAPSDETDADGRYEIPNAWAGADYPRLIAERNGYQRATVDPPAIAPDGSTVQDLELRRNWALTSGGGVVDSATGPDLTAMQCGPVHALDGTSAYGWGSYQPGYDGSLHEQYGLPRVARGSRRLVLRLPAAVDVSRFAIDPGAICGDDDSASLAGFQIETSADGTTWRNALAATFGRAHNHRLNELSPNAGTTAGVRWVRLTMLSAQGGGSSGTYFMDMAELAVFGTATRPVDPPDPPDPPDDPDPDPPDDPDPDPPVTPVTPPSEPPPAPPAPPADQTPRGGDAPPSADADKPKLEQAAVVLPKKRSLATLLGRKGLPLKLRADKRVKVIATITLTAPTARKLRLTRQRNGVVAIARLSNATVKANRATTLRVKVPRNTVVWLERLKLRKLDFGVAILATDAQGNVTSRILKATAKR</sequence>
<keyword evidence="4" id="KW-0964">Secreted</keyword>
<evidence type="ECO:0000256" key="8">
    <source>
        <dbReference type="ARBA" id="ARBA00022833"/>
    </source>
</evidence>
<keyword evidence="6" id="KW-0479">Metal-binding</keyword>
<evidence type="ECO:0000256" key="4">
    <source>
        <dbReference type="ARBA" id="ARBA00022525"/>
    </source>
</evidence>
<evidence type="ECO:0000256" key="10">
    <source>
        <dbReference type="ARBA" id="ARBA00023145"/>
    </source>
</evidence>
<dbReference type="SUPFAM" id="SSF49464">
    <property type="entry name" value="Carboxypeptidase regulatory domain-like"/>
    <property type="match status" value="1"/>
</dbReference>
<keyword evidence="5" id="KW-0645">Protease</keyword>
<evidence type="ECO:0000313" key="12">
    <source>
        <dbReference type="EMBL" id="MDW5598703.1"/>
    </source>
</evidence>
<feature type="region of interest" description="Disordered" evidence="11">
    <location>
        <begin position="803"/>
        <end position="868"/>
    </location>
</feature>
<dbReference type="InterPro" id="IPR050371">
    <property type="entry name" value="Fungal_virulence_M36"/>
</dbReference>
<evidence type="ECO:0000256" key="2">
    <source>
        <dbReference type="ARBA" id="ARBA00004613"/>
    </source>
</evidence>
<dbReference type="InterPro" id="IPR001842">
    <property type="entry name" value="Peptidase_M36"/>
</dbReference>
<evidence type="ECO:0000313" key="13">
    <source>
        <dbReference type="Proteomes" id="UP001284601"/>
    </source>
</evidence>
<evidence type="ECO:0000256" key="7">
    <source>
        <dbReference type="ARBA" id="ARBA00022801"/>
    </source>
</evidence>
<dbReference type="RefSeq" id="WP_318601263.1">
    <property type="nucleotide sequence ID" value="NZ_JAWSTH010000168.1"/>
</dbReference>
<organism evidence="12 13">
    <name type="scientific">Conexibacter stalactiti</name>
    <dbReference type="NCBI Taxonomy" id="1940611"/>
    <lineage>
        <taxon>Bacteria</taxon>
        <taxon>Bacillati</taxon>
        <taxon>Actinomycetota</taxon>
        <taxon>Thermoleophilia</taxon>
        <taxon>Solirubrobacterales</taxon>
        <taxon>Conexibacteraceae</taxon>
        <taxon>Conexibacter</taxon>
    </lineage>
</organism>
<comment type="subcellular location">
    <subcellularLocation>
        <location evidence="2">Secreted</location>
    </subcellularLocation>
</comment>
<dbReference type="Gene3D" id="3.10.170.10">
    <property type="match status" value="1"/>
</dbReference>
<dbReference type="Gene3D" id="1.10.390.10">
    <property type="entry name" value="Neutral Protease Domain 2"/>
    <property type="match status" value="1"/>
</dbReference>
<reference evidence="12 13" key="2">
    <citation type="submission" date="2023-10" db="EMBL/GenBank/DDBJ databases">
        <authorList>
            <person name="Han X.F."/>
        </authorList>
    </citation>
    <scope>NUCLEOTIDE SEQUENCE [LARGE SCALE GENOMIC DNA]</scope>
    <source>
        <strain evidence="12 13">KCTC 39840</strain>
    </source>
</reference>
<dbReference type="Proteomes" id="UP001284601">
    <property type="component" value="Unassembled WGS sequence"/>
</dbReference>
<feature type="compositionally biased region" description="Pro residues" evidence="11">
    <location>
        <begin position="830"/>
        <end position="852"/>
    </location>
</feature>
<dbReference type="SUPFAM" id="SSF49785">
    <property type="entry name" value="Galactose-binding domain-like"/>
    <property type="match status" value="1"/>
</dbReference>
<dbReference type="Pfam" id="PF13620">
    <property type="entry name" value="CarboxypepD_reg"/>
    <property type="match status" value="1"/>
</dbReference>
<dbReference type="InterPro" id="IPR027268">
    <property type="entry name" value="Peptidase_M4/M1_CTD_sf"/>
</dbReference>
<dbReference type="SUPFAM" id="SSF55486">
    <property type="entry name" value="Metalloproteases ('zincins'), catalytic domain"/>
    <property type="match status" value="1"/>
</dbReference>
<evidence type="ECO:0000256" key="11">
    <source>
        <dbReference type="SAM" id="MobiDB-lite"/>
    </source>
</evidence>
<keyword evidence="7" id="KW-0378">Hydrolase</keyword>
<dbReference type="EMBL" id="JAWSTH010000168">
    <property type="protein sequence ID" value="MDW5598703.1"/>
    <property type="molecule type" value="Genomic_DNA"/>
</dbReference>
<comment type="cofactor">
    <cofactor evidence="1">
        <name>Zn(2+)</name>
        <dbReference type="ChEBI" id="CHEBI:29105"/>
    </cofactor>
</comment>
<dbReference type="InterPro" id="IPR008969">
    <property type="entry name" value="CarboxyPept-like_regulatory"/>
</dbReference>
<accession>A0ABU4HZI1</accession>
<dbReference type="Pfam" id="PF02128">
    <property type="entry name" value="Peptidase_M36"/>
    <property type="match status" value="1"/>
</dbReference>
<keyword evidence="13" id="KW-1185">Reference proteome</keyword>
<keyword evidence="9" id="KW-0482">Metalloprotease</keyword>
<dbReference type="Gene3D" id="2.60.40.1120">
    <property type="entry name" value="Carboxypeptidase-like, regulatory domain"/>
    <property type="match status" value="1"/>
</dbReference>
<keyword evidence="8" id="KW-0862">Zinc</keyword>
<feature type="non-terminal residue" evidence="12">
    <location>
        <position position="1"/>
    </location>
</feature>
<evidence type="ECO:0000256" key="5">
    <source>
        <dbReference type="ARBA" id="ARBA00022670"/>
    </source>
</evidence>
<comment type="caution">
    <text evidence="12">The sequence shown here is derived from an EMBL/GenBank/DDBJ whole genome shotgun (WGS) entry which is preliminary data.</text>
</comment>
<gene>
    <name evidence="12" type="ORF">R7226_30355</name>
</gene>